<dbReference type="Proteomes" id="UP000580043">
    <property type="component" value="Unassembled WGS sequence"/>
</dbReference>
<name>A0A848FWV1_9RHOO</name>
<accession>A0A848FWV1</accession>
<dbReference type="InterPro" id="IPR021074">
    <property type="entry name" value="Formate_DH_dsu"/>
</dbReference>
<proteinExistence type="predicted"/>
<organism evidence="1 2">
    <name type="scientific">Zoogloea dura</name>
    <dbReference type="NCBI Taxonomy" id="2728840"/>
    <lineage>
        <taxon>Bacteria</taxon>
        <taxon>Pseudomonadati</taxon>
        <taxon>Pseudomonadota</taxon>
        <taxon>Betaproteobacteria</taxon>
        <taxon>Rhodocyclales</taxon>
        <taxon>Zoogloeaceae</taxon>
        <taxon>Zoogloea</taxon>
    </lineage>
</organism>
<comment type="caution">
    <text evidence="1">The sequence shown here is derived from an EMBL/GenBank/DDBJ whole genome shotgun (WGS) entry which is preliminary data.</text>
</comment>
<dbReference type="AlphaFoldDB" id="A0A848FWV1"/>
<gene>
    <name evidence="1" type="ORF">HHL15_01510</name>
</gene>
<reference evidence="1 2" key="1">
    <citation type="submission" date="2020-04" db="EMBL/GenBank/DDBJ databases">
        <title>Zoogloea sp. G-4-1-14 isolated from soil.</title>
        <authorList>
            <person name="Dahal R.H."/>
        </authorList>
    </citation>
    <scope>NUCLEOTIDE SEQUENCE [LARGE SCALE GENOMIC DNA]</scope>
    <source>
        <strain evidence="1 2">G-4-1-14</strain>
    </source>
</reference>
<keyword evidence="2" id="KW-1185">Reference proteome</keyword>
<dbReference type="EMBL" id="JABBGA010000001">
    <property type="protein sequence ID" value="NML24407.1"/>
    <property type="molecule type" value="Genomic_DNA"/>
</dbReference>
<sequence length="73" mass="8327">MNHDYIVRMANQIGDALGINPDREQAVHDLADHLTRFWEPRMRKALFEALDGSAGRQLSPLVLDATARMRRPT</sequence>
<protein>
    <submittedName>
        <fullName evidence="1">Formate dehydrogenase subunit delta</fullName>
    </submittedName>
</protein>
<dbReference type="RefSeq" id="WP_169144041.1">
    <property type="nucleotide sequence ID" value="NZ_JABBGA010000001.1"/>
</dbReference>
<evidence type="ECO:0000313" key="1">
    <source>
        <dbReference type="EMBL" id="NML24407.1"/>
    </source>
</evidence>
<evidence type="ECO:0000313" key="2">
    <source>
        <dbReference type="Proteomes" id="UP000580043"/>
    </source>
</evidence>
<dbReference type="Pfam" id="PF11390">
    <property type="entry name" value="FdsD"/>
    <property type="match status" value="1"/>
</dbReference>